<proteinExistence type="predicted"/>
<gene>
    <name evidence="1" type="ORF">RUM44_011121</name>
</gene>
<dbReference type="Proteomes" id="UP001359485">
    <property type="component" value="Unassembled WGS sequence"/>
</dbReference>
<comment type="caution">
    <text evidence="1">The sequence shown here is derived from an EMBL/GenBank/DDBJ whole genome shotgun (WGS) entry which is preliminary data.</text>
</comment>
<sequence>MCLEIPEDVDFETEELENTDVVREIVKCLGSFKTPSSQLELYRGRKSETEFGALSDTQMLVSIPIERKLAYFAGIKDKTNLPSDNHTFPIQLSHLTSDVMHTEKTAADVRLGDGAEK</sequence>
<dbReference type="EMBL" id="JAWJWF010000046">
    <property type="protein sequence ID" value="KAK6624262.1"/>
    <property type="molecule type" value="Genomic_DNA"/>
</dbReference>
<protein>
    <submittedName>
        <fullName evidence="1">Uncharacterized protein</fullName>
    </submittedName>
</protein>
<keyword evidence="2" id="KW-1185">Reference proteome</keyword>
<evidence type="ECO:0000313" key="2">
    <source>
        <dbReference type="Proteomes" id="UP001359485"/>
    </source>
</evidence>
<reference evidence="1 2" key="1">
    <citation type="submission" date="2023-09" db="EMBL/GenBank/DDBJ databases">
        <title>Genomes of two closely related lineages of the louse Polyplax serrata with different host specificities.</title>
        <authorList>
            <person name="Martinu J."/>
            <person name="Tarabai H."/>
            <person name="Stefka J."/>
            <person name="Hypsa V."/>
        </authorList>
    </citation>
    <scope>NUCLEOTIDE SEQUENCE [LARGE SCALE GENOMIC DNA]</scope>
    <source>
        <strain evidence="1">98ZLc_SE</strain>
    </source>
</reference>
<evidence type="ECO:0000313" key="1">
    <source>
        <dbReference type="EMBL" id="KAK6624262.1"/>
    </source>
</evidence>
<accession>A0ABR1AP47</accession>
<organism evidence="1 2">
    <name type="scientific">Polyplax serrata</name>
    <name type="common">Common mouse louse</name>
    <dbReference type="NCBI Taxonomy" id="468196"/>
    <lineage>
        <taxon>Eukaryota</taxon>
        <taxon>Metazoa</taxon>
        <taxon>Ecdysozoa</taxon>
        <taxon>Arthropoda</taxon>
        <taxon>Hexapoda</taxon>
        <taxon>Insecta</taxon>
        <taxon>Pterygota</taxon>
        <taxon>Neoptera</taxon>
        <taxon>Paraneoptera</taxon>
        <taxon>Psocodea</taxon>
        <taxon>Troctomorpha</taxon>
        <taxon>Phthiraptera</taxon>
        <taxon>Anoplura</taxon>
        <taxon>Polyplacidae</taxon>
        <taxon>Polyplax</taxon>
    </lineage>
</organism>
<name>A0ABR1AP47_POLSC</name>